<reference evidence="1 2" key="1">
    <citation type="journal article" date="2016" name="Nat. Commun.">
        <title>Thousands of microbial genomes shed light on interconnected biogeochemical processes in an aquifer system.</title>
        <authorList>
            <person name="Anantharaman K."/>
            <person name="Brown C.T."/>
            <person name="Hug L.A."/>
            <person name="Sharon I."/>
            <person name="Castelle C.J."/>
            <person name="Probst A.J."/>
            <person name="Thomas B.C."/>
            <person name="Singh A."/>
            <person name="Wilkins M.J."/>
            <person name="Karaoz U."/>
            <person name="Brodie E.L."/>
            <person name="Williams K.H."/>
            <person name="Hubbard S.S."/>
            <person name="Banfield J.F."/>
        </authorList>
    </citation>
    <scope>NUCLEOTIDE SEQUENCE [LARGE SCALE GENOMIC DNA]</scope>
</reference>
<sequence length="285" mass="32165">MKIDKLSLPHPVLGLGDDVSGAYQVSSSVKLGKERITVIVNHGLANATIEKLMENDVVRFCTEINCPQTLFRESFTTTEPNQTIEIDSANLRDKVDVRFYVTAKQDISGYSIAGANPDYQGFTFEIAKGDVLAYGGSTSFIAAKRWEELKSISSFLVIMEGDKEEQPFEIYLNSDKIIVYLSKRDYAIYKRASKNGFDSIFHSSIVVPALSYALQQAMTAEGSPYENLKWYQVLEFRRANDKDLEKIEWNPELAPKIAQILLGNPLTRMLNRIENIIDTSFSDEF</sequence>
<evidence type="ECO:0000313" key="2">
    <source>
        <dbReference type="Proteomes" id="UP000179024"/>
    </source>
</evidence>
<dbReference type="Proteomes" id="UP000179024">
    <property type="component" value="Unassembled WGS sequence"/>
</dbReference>
<protein>
    <submittedName>
        <fullName evidence="1">Uncharacterized protein</fullName>
    </submittedName>
</protein>
<gene>
    <name evidence="1" type="ORF">A3F34_03355</name>
</gene>
<comment type="caution">
    <text evidence="1">The sequence shown here is derived from an EMBL/GenBank/DDBJ whole genome shotgun (WGS) entry which is preliminary data.</text>
</comment>
<accession>A0A1F7I5D6</accession>
<name>A0A1F7I5D6_9BACT</name>
<dbReference type="AlphaFoldDB" id="A0A1F7I5D6"/>
<evidence type="ECO:0000313" key="1">
    <source>
        <dbReference type="EMBL" id="OGK38593.1"/>
    </source>
</evidence>
<dbReference type="EMBL" id="MGAE01000052">
    <property type="protein sequence ID" value="OGK38593.1"/>
    <property type="molecule type" value="Genomic_DNA"/>
</dbReference>
<proteinExistence type="predicted"/>
<organism evidence="1 2">
    <name type="scientific">Candidatus Roizmanbacteria bacterium RIFCSPHIGHO2_12_FULL_44_10</name>
    <dbReference type="NCBI Taxonomy" id="1802054"/>
    <lineage>
        <taxon>Bacteria</taxon>
        <taxon>Candidatus Roizmaniibacteriota</taxon>
    </lineage>
</organism>